<dbReference type="SUPFAM" id="SSF49854">
    <property type="entry name" value="Spermadhesin, CUB domain"/>
    <property type="match status" value="1"/>
</dbReference>
<evidence type="ECO:0000256" key="2">
    <source>
        <dbReference type="PROSITE-ProRule" id="PRU00059"/>
    </source>
</evidence>
<dbReference type="PROSITE" id="PS01180">
    <property type="entry name" value="CUB"/>
    <property type="match status" value="1"/>
</dbReference>
<accession>A0A0B2VVL7</accession>
<feature type="signal peptide" evidence="4">
    <location>
        <begin position="1"/>
        <end position="20"/>
    </location>
</feature>
<sequence length="214" mass="24272">MRSLSALVVFTCVVFHSVDGRCECLNSIVPLLRENDYRILSSPDYPRQSLIIIFVVVTYYCPKLDCSWKLVAPDNYTVIKFYSNNLDLRHGKDFIYFYNHDNARPDIEPAAFSHSCTGTDECDFTSSGQYLTIRFLSAEGEPDRFGFQGTAALYSPYRQRMATLFKYKVAGGIGIAAFFILVVGGSIVLYLMHRMKGHKKNDTEVAAKNKLLEQ</sequence>
<keyword evidence="3" id="KW-1133">Transmembrane helix</keyword>
<dbReference type="InterPro" id="IPR035914">
    <property type="entry name" value="Sperma_CUB_dom_sf"/>
</dbReference>
<proteinExistence type="predicted"/>
<evidence type="ECO:0000313" key="7">
    <source>
        <dbReference type="Proteomes" id="UP000031036"/>
    </source>
</evidence>
<feature type="chain" id="PRO_5002080414" description="CUB domain-containing protein" evidence="4">
    <location>
        <begin position="21"/>
        <end position="214"/>
    </location>
</feature>
<feature type="transmembrane region" description="Helical" evidence="3">
    <location>
        <begin position="169"/>
        <end position="191"/>
    </location>
</feature>
<organism evidence="6 7">
    <name type="scientific">Toxocara canis</name>
    <name type="common">Canine roundworm</name>
    <dbReference type="NCBI Taxonomy" id="6265"/>
    <lineage>
        <taxon>Eukaryota</taxon>
        <taxon>Metazoa</taxon>
        <taxon>Ecdysozoa</taxon>
        <taxon>Nematoda</taxon>
        <taxon>Chromadorea</taxon>
        <taxon>Rhabditida</taxon>
        <taxon>Spirurina</taxon>
        <taxon>Ascaridomorpha</taxon>
        <taxon>Ascaridoidea</taxon>
        <taxon>Toxocaridae</taxon>
        <taxon>Toxocara</taxon>
    </lineage>
</organism>
<evidence type="ECO:0000259" key="5">
    <source>
        <dbReference type="PROSITE" id="PS01180"/>
    </source>
</evidence>
<evidence type="ECO:0000256" key="1">
    <source>
        <dbReference type="ARBA" id="ARBA00023157"/>
    </source>
</evidence>
<dbReference type="SMART" id="SM00042">
    <property type="entry name" value="CUB"/>
    <property type="match status" value="1"/>
</dbReference>
<dbReference type="EMBL" id="JPKZ01000802">
    <property type="protein sequence ID" value="KHN85382.1"/>
    <property type="molecule type" value="Genomic_DNA"/>
</dbReference>
<protein>
    <recommendedName>
        <fullName evidence="5">CUB domain-containing protein</fullName>
    </recommendedName>
</protein>
<reference evidence="6 7" key="1">
    <citation type="submission" date="2014-11" db="EMBL/GenBank/DDBJ databases">
        <title>Genetic blueprint of the zoonotic pathogen Toxocara canis.</title>
        <authorList>
            <person name="Zhu X.-Q."/>
            <person name="Korhonen P.K."/>
            <person name="Cai H."/>
            <person name="Young N.D."/>
            <person name="Nejsum P."/>
            <person name="von Samson-Himmelstjerna G."/>
            <person name="Boag P.R."/>
            <person name="Tan P."/>
            <person name="Li Q."/>
            <person name="Min J."/>
            <person name="Yang Y."/>
            <person name="Wang X."/>
            <person name="Fang X."/>
            <person name="Hall R.S."/>
            <person name="Hofmann A."/>
            <person name="Sternberg P.W."/>
            <person name="Jex A.R."/>
            <person name="Gasser R.B."/>
        </authorList>
    </citation>
    <scope>NUCLEOTIDE SEQUENCE [LARGE SCALE GENOMIC DNA]</scope>
    <source>
        <strain evidence="6">PN_DK_2014</strain>
    </source>
</reference>
<keyword evidence="7" id="KW-1185">Reference proteome</keyword>
<feature type="domain" description="CUB" evidence="5">
    <location>
        <begin position="24"/>
        <end position="157"/>
    </location>
</feature>
<evidence type="ECO:0000256" key="3">
    <source>
        <dbReference type="SAM" id="Phobius"/>
    </source>
</evidence>
<evidence type="ECO:0000256" key="4">
    <source>
        <dbReference type="SAM" id="SignalP"/>
    </source>
</evidence>
<dbReference type="InterPro" id="IPR000859">
    <property type="entry name" value="CUB_dom"/>
</dbReference>
<keyword evidence="3" id="KW-0472">Membrane</keyword>
<dbReference type="Gene3D" id="2.60.120.290">
    <property type="entry name" value="Spermadhesin, CUB domain"/>
    <property type="match status" value="1"/>
</dbReference>
<keyword evidence="1" id="KW-1015">Disulfide bond</keyword>
<comment type="caution">
    <text evidence="2">Lacks conserved residue(s) required for the propagation of feature annotation.</text>
</comment>
<keyword evidence="3" id="KW-0812">Transmembrane</keyword>
<dbReference type="Proteomes" id="UP000031036">
    <property type="component" value="Unassembled WGS sequence"/>
</dbReference>
<dbReference type="OrthoDB" id="10063988at2759"/>
<gene>
    <name evidence="6" type="ORF">Tcan_16908</name>
</gene>
<dbReference type="AlphaFoldDB" id="A0A0B2VVL7"/>
<keyword evidence="4" id="KW-0732">Signal</keyword>
<comment type="caution">
    <text evidence="6">The sequence shown here is derived from an EMBL/GenBank/DDBJ whole genome shotgun (WGS) entry which is preliminary data.</text>
</comment>
<evidence type="ECO:0000313" key="6">
    <source>
        <dbReference type="EMBL" id="KHN85382.1"/>
    </source>
</evidence>
<name>A0A0B2VVL7_TOXCA</name>